<evidence type="ECO:0000256" key="3">
    <source>
        <dbReference type="ARBA" id="ARBA00022768"/>
    </source>
</evidence>
<dbReference type="EMBL" id="UHDK01000001">
    <property type="protein sequence ID" value="SUM32757.1"/>
    <property type="molecule type" value="Genomic_DNA"/>
</dbReference>
<keyword evidence="6" id="KW-0963">Cytoplasm</keyword>
<accession>A0A380FEV7</accession>
<protein>
    <recommendedName>
        <fullName evidence="2 6">Elongation factor Ts</fullName>
        <shortName evidence="6">EF-Ts</shortName>
    </recommendedName>
</protein>
<name>A0A380FEV7_STAGA</name>
<dbReference type="PANTHER" id="PTHR11741:SF0">
    <property type="entry name" value="ELONGATION FACTOR TS, MITOCHONDRIAL"/>
    <property type="match status" value="1"/>
</dbReference>
<dbReference type="FunFam" id="1.10.8.10:FF:000001">
    <property type="entry name" value="Elongation factor Ts"/>
    <property type="match status" value="1"/>
</dbReference>
<dbReference type="GO" id="GO:0003746">
    <property type="term" value="F:translation elongation factor activity"/>
    <property type="evidence" value="ECO:0007669"/>
    <property type="project" value="UniProtKB-UniRule"/>
</dbReference>
<dbReference type="Proteomes" id="UP000255277">
    <property type="component" value="Unassembled WGS sequence"/>
</dbReference>
<evidence type="ECO:0000313" key="7">
    <source>
        <dbReference type="EMBL" id="SUM32757.1"/>
    </source>
</evidence>
<comment type="caution">
    <text evidence="6">Lacks conserved residue(s) required for the propagation of feature annotation.</text>
</comment>
<evidence type="ECO:0000256" key="2">
    <source>
        <dbReference type="ARBA" id="ARBA00016956"/>
    </source>
</evidence>
<dbReference type="InterPro" id="IPR009060">
    <property type="entry name" value="UBA-like_sf"/>
</dbReference>
<dbReference type="CDD" id="cd14275">
    <property type="entry name" value="UBA_EF-Ts"/>
    <property type="match status" value="1"/>
</dbReference>
<keyword evidence="4 6" id="KW-0648">Protein biosynthesis</keyword>
<comment type="similarity">
    <text evidence="1 6">Belongs to the EF-Ts family.</text>
</comment>
<comment type="function">
    <text evidence="5 6">Associates with the EF-Tu.GDP complex and induces the exchange of GDP to GTP. It remains bound to the aminoacyl-tRNA.EF-Tu.GTP complex up to the GTP hydrolysis stage on the ribosome.</text>
</comment>
<evidence type="ECO:0000256" key="4">
    <source>
        <dbReference type="ARBA" id="ARBA00022917"/>
    </source>
</evidence>
<dbReference type="SUPFAM" id="SSF46934">
    <property type="entry name" value="UBA-like"/>
    <property type="match status" value="1"/>
</dbReference>
<dbReference type="GO" id="GO:0005737">
    <property type="term" value="C:cytoplasm"/>
    <property type="evidence" value="ECO:0007669"/>
    <property type="project" value="UniProtKB-SubCell"/>
</dbReference>
<reference evidence="7 8" key="1">
    <citation type="submission" date="2018-06" db="EMBL/GenBank/DDBJ databases">
        <authorList>
            <consortium name="Pathogen Informatics"/>
            <person name="Doyle S."/>
        </authorList>
    </citation>
    <scope>NUCLEOTIDE SEQUENCE [LARGE SCALE GENOMIC DNA]</scope>
    <source>
        <strain evidence="7 8">NCTC12195</strain>
    </source>
</reference>
<evidence type="ECO:0000256" key="5">
    <source>
        <dbReference type="ARBA" id="ARBA00025453"/>
    </source>
</evidence>
<dbReference type="PANTHER" id="PTHR11741">
    <property type="entry name" value="ELONGATION FACTOR TS"/>
    <property type="match status" value="1"/>
</dbReference>
<evidence type="ECO:0000256" key="1">
    <source>
        <dbReference type="ARBA" id="ARBA00005532"/>
    </source>
</evidence>
<dbReference type="InterPro" id="IPR001816">
    <property type="entry name" value="Transl_elong_EFTs/EF1B"/>
</dbReference>
<dbReference type="AlphaFoldDB" id="A0A380FEV7"/>
<evidence type="ECO:0000256" key="6">
    <source>
        <dbReference type="HAMAP-Rule" id="MF_00050"/>
    </source>
</evidence>
<gene>
    <name evidence="7" type="primary">tsf_1</name>
    <name evidence="6" type="synonym">tsf</name>
    <name evidence="7" type="ORF">NCTC12195_02206</name>
</gene>
<dbReference type="Gene3D" id="1.10.8.10">
    <property type="entry name" value="DNA helicase RuvA subunit, C-terminal domain"/>
    <property type="match status" value="1"/>
</dbReference>
<dbReference type="PROSITE" id="PS01126">
    <property type="entry name" value="EF_TS_1"/>
    <property type="match status" value="1"/>
</dbReference>
<dbReference type="HAMAP" id="MF_00050">
    <property type="entry name" value="EF_Ts"/>
    <property type="match status" value="1"/>
</dbReference>
<evidence type="ECO:0000313" key="8">
    <source>
        <dbReference type="Proteomes" id="UP000255277"/>
    </source>
</evidence>
<proteinExistence type="inferred from homology"/>
<dbReference type="InterPro" id="IPR018101">
    <property type="entry name" value="Transl_elong_Ts_CS"/>
</dbReference>
<organism evidence="7 8">
    <name type="scientific">Staphylococcus gallinarum</name>
    <dbReference type="NCBI Taxonomy" id="1293"/>
    <lineage>
        <taxon>Bacteria</taxon>
        <taxon>Bacillati</taxon>
        <taxon>Bacillota</taxon>
        <taxon>Bacilli</taxon>
        <taxon>Bacillales</taxon>
        <taxon>Staphylococcaceae</taxon>
        <taxon>Staphylococcus</taxon>
    </lineage>
</organism>
<comment type="subcellular location">
    <subcellularLocation>
        <location evidence="6">Cytoplasm</location>
    </subcellularLocation>
</comment>
<sequence>MAISAKLVKELREKTGAGMMDCKKALTETDGDIDKAVDYLR</sequence>
<keyword evidence="3 6" id="KW-0251">Elongation factor</keyword>